<gene>
    <name evidence="1" type="ORF">GCM10007380_38070</name>
</gene>
<dbReference type="Proteomes" id="UP000626244">
    <property type="component" value="Unassembled WGS sequence"/>
</dbReference>
<evidence type="ECO:0000313" key="2">
    <source>
        <dbReference type="Proteomes" id="UP000626244"/>
    </source>
</evidence>
<name>A0A8J3AWE0_9BACI</name>
<accession>A0A8J3AWE0</accession>
<reference evidence="2" key="1">
    <citation type="journal article" date="2019" name="Int. J. Syst. Evol. Microbiol.">
        <title>The Global Catalogue of Microorganisms (GCM) 10K type strain sequencing project: providing services to taxonomists for standard genome sequencing and annotation.</title>
        <authorList>
            <consortium name="The Broad Institute Genomics Platform"/>
            <consortium name="The Broad Institute Genome Sequencing Center for Infectious Disease"/>
            <person name="Wu L."/>
            <person name="Ma J."/>
        </authorList>
    </citation>
    <scope>NUCLEOTIDE SEQUENCE [LARGE SCALE GENOMIC DNA]</scope>
    <source>
        <strain evidence="2">CGMCC 1.14993</strain>
    </source>
</reference>
<sequence>MNINSNPKIIISRTSQYVNKLRSYKVYVDNKVVGKIKDGEELTLEVAPGKHSIYLEIDWCKSNNIKFDSMQNEITQFNCGSNIKGSKILFTCFYLFSKNKWVYLQKS</sequence>
<proteinExistence type="predicted"/>
<comment type="caution">
    <text evidence="1">The sequence shown here is derived from an EMBL/GenBank/DDBJ whole genome shotgun (WGS) entry which is preliminary data.</text>
</comment>
<dbReference type="AlphaFoldDB" id="A0A8J3AWE0"/>
<organism evidence="1 2">
    <name type="scientific">Gottfriedia solisilvae</name>
    <dbReference type="NCBI Taxonomy" id="1516104"/>
    <lineage>
        <taxon>Bacteria</taxon>
        <taxon>Bacillati</taxon>
        <taxon>Bacillota</taxon>
        <taxon>Bacilli</taxon>
        <taxon>Bacillales</taxon>
        <taxon>Bacillaceae</taxon>
        <taxon>Gottfriedia</taxon>
    </lineage>
</organism>
<dbReference type="EMBL" id="BMHB01000003">
    <property type="protein sequence ID" value="GGI17463.1"/>
    <property type="molecule type" value="Genomic_DNA"/>
</dbReference>
<evidence type="ECO:0000313" key="1">
    <source>
        <dbReference type="EMBL" id="GGI17463.1"/>
    </source>
</evidence>
<protein>
    <submittedName>
        <fullName evidence="1">Uncharacterized protein</fullName>
    </submittedName>
</protein>
<keyword evidence="2" id="KW-1185">Reference proteome</keyword>